<comment type="caution">
    <text evidence="2">The sequence shown here is derived from an EMBL/GenBank/DDBJ whole genome shotgun (WGS) entry which is preliminary data.</text>
</comment>
<reference evidence="2" key="1">
    <citation type="submission" date="2023-03" db="EMBL/GenBank/DDBJ databases">
        <title>Massive genome expansion in bonnet fungi (Mycena s.s.) driven by repeated elements and novel gene families across ecological guilds.</title>
        <authorList>
            <consortium name="Lawrence Berkeley National Laboratory"/>
            <person name="Harder C.B."/>
            <person name="Miyauchi S."/>
            <person name="Viragh M."/>
            <person name="Kuo A."/>
            <person name="Thoen E."/>
            <person name="Andreopoulos B."/>
            <person name="Lu D."/>
            <person name="Skrede I."/>
            <person name="Drula E."/>
            <person name="Henrissat B."/>
            <person name="Morin E."/>
            <person name="Kohler A."/>
            <person name="Barry K."/>
            <person name="LaButti K."/>
            <person name="Morin E."/>
            <person name="Salamov A."/>
            <person name="Lipzen A."/>
            <person name="Mereny Z."/>
            <person name="Hegedus B."/>
            <person name="Baldrian P."/>
            <person name="Stursova M."/>
            <person name="Weitz H."/>
            <person name="Taylor A."/>
            <person name="Grigoriev I.V."/>
            <person name="Nagy L.G."/>
            <person name="Martin F."/>
            <person name="Kauserud H."/>
        </authorList>
    </citation>
    <scope>NUCLEOTIDE SEQUENCE</scope>
    <source>
        <strain evidence="2">CBHHK188m</strain>
    </source>
</reference>
<accession>A0AAD7MJU7</accession>
<evidence type="ECO:0000313" key="2">
    <source>
        <dbReference type="EMBL" id="KAJ7720596.1"/>
    </source>
</evidence>
<evidence type="ECO:0000313" key="3">
    <source>
        <dbReference type="Proteomes" id="UP001215280"/>
    </source>
</evidence>
<dbReference type="Proteomes" id="UP001215280">
    <property type="component" value="Unassembled WGS sequence"/>
</dbReference>
<dbReference type="EMBL" id="JARJLG010000277">
    <property type="protein sequence ID" value="KAJ7720591.1"/>
    <property type="molecule type" value="Genomic_DNA"/>
</dbReference>
<organism evidence="2 3">
    <name type="scientific">Mycena maculata</name>
    <dbReference type="NCBI Taxonomy" id="230809"/>
    <lineage>
        <taxon>Eukaryota</taxon>
        <taxon>Fungi</taxon>
        <taxon>Dikarya</taxon>
        <taxon>Basidiomycota</taxon>
        <taxon>Agaricomycotina</taxon>
        <taxon>Agaricomycetes</taxon>
        <taxon>Agaricomycetidae</taxon>
        <taxon>Agaricales</taxon>
        <taxon>Marasmiineae</taxon>
        <taxon>Mycenaceae</taxon>
        <taxon>Mycena</taxon>
    </lineage>
</organism>
<protein>
    <submittedName>
        <fullName evidence="2">Uncharacterized protein</fullName>
    </submittedName>
</protein>
<sequence length="123" mass="14226">MGVVAYHKLIQLKCKVNDFKIAIAFHPTVVVHSFGCMDEPVCSRLWESFWWRGYSKQLLIPNNVMTPAAILLEVNTTKGLLAHMPCTCIQNMMESIWESNPFNNEQEYVEEALKDLSEWMMTL</sequence>
<evidence type="ECO:0000313" key="1">
    <source>
        <dbReference type="EMBL" id="KAJ7720591.1"/>
    </source>
</evidence>
<gene>
    <name evidence="1" type="ORF">DFH07DRAFT_784359</name>
    <name evidence="2" type="ORF">DFH07DRAFT_784364</name>
</gene>
<keyword evidence="3" id="KW-1185">Reference proteome</keyword>
<name>A0AAD7MJU7_9AGAR</name>
<dbReference type="AlphaFoldDB" id="A0AAD7MJU7"/>
<proteinExistence type="predicted"/>
<dbReference type="EMBL" id="JARJLG010000277">
    <property type="protein sequence ID" value="KAJ7720596.1"/>
    <property type="molecule type" value="Genomic_DNA"/>
</dbReference>